<dbReference type="EMBL" id="JAPFFF010000011">
    <property type="protein sequence ID" value="KAK8877964.1"/>
    <property type="molecule type" value="Genomic_DNA"/>
</dbReference>
<reference evidence="1 2" key="1">
    <citation type="submission" date="2024-04" db="EMBL/GenBank/DDBJ databases">
        <title>Tritrichomonas musculus Genome.</title>
        <authorList>
            <person name="Alves-Ferreira E."/>
            <person name="Grigg M."/>
            <person name="Lorenzi H."/>
            <person name="Galac M."/>
        </authorList>
    </citation>
    <scope>NUCLEOTIDE SEQUENCE [LARGE SCALE GENOMIC DNA]</scope>
    <source>
        <strain evidence="1 2">EAF2021</strain>
    </source>
</reference>
<sequence>MDYNEWLVEHQELINYVSLNARPKNLNTKKKLNKYYNEIVQAIKDVILKDPIQVLVRPQPKPLYLGGEAAMMYHKKIFIKEKLNNIALNNHNQLSGYLADVLSLLSDGKITISIPDNLYLEVDYDSLIKKYSNAQDKHWNMLKAKLEEYEAKIDESNKFVETQSDQKQFFCARIEESLMEFDPNSSFLKRISTQDELEVLFEYPEFPLHNKFVSVVQGYSSAPKDFIPNLISLVYVTLNHFDFHETNSENVLILFLFRYAFDKLYAFQKSPLNRNPFDLNKLKTVDPLIHYLSNCTFQQLKPPDECCPKHTPDMKVSEVFRNDPDYYPAVLALEEIIFHTNPIDSLNAVHDCLHEIELAVNKIHPTKEAMLPFEVTFGVFLCVASASHIPELQNISDFIDECVPKTGLSPVFDFAHTKLKAATYHLRQIVKMQQQ</sequence>
<accession>A0ABR2JJW7</accession>
<evidence type="ECO:0000313" key="1">
    <source>
        <dbReference type="EMBL" id="KAK8877964.1"/>
    </source>
</evidence>
<dbReference type="Proteomes" id="UP001470230">
    <property type="component" value="Unassembled WGS sequence"/>
</dbReference>
<keyword evidence="2" id="KW-1185">Reference proteome</keyword>
<gene>
    <name evidence="1" type="ORF">M9Y10_004727</name>
</gene>
<evidence type="ECO:0008006" key="3">
    <source>
        <dbReference type="Google" id="ProtNLM"/>
    </source>
</evidence>
<proteinExistence type="predicted"/>
<protein>
    <recommendedName>
        <fullName evidence="3">VPS9 domain-containing protein</fullName>
    </recommendedName>
</protein>
<name>A0ABR2JJW7_9EUKA</name>
<organism evidence="1 2">
    <name type="scientific">Tritrichomonas musculus</name>
    <dbReference type="NCBI Taxonomy" id="1915356"/>
    <lineage>
        <taxon>Eukaryota</taxon>
        <taxon>Metamonada</taxon>
        <taxon>Parabasalia</taxon>
        <taxon>Tritrichomonadida</taxon>
        <taxon>Tritrichomonadidae</taxon>
        <taxon>Tritrichomonas</taxon>
    </lineage>
</organism>
<comment type="caution">
    <text evidence="1">The sequence shown here is derived from an EMBL/GenBank/DDBJ whole genome shotgun (WGS) entry which is preliminary data.</text>
</comment>
<evidence type="ECO:0000313" key="2">
    <source>
        <dbReference type="Proteomes" id="UP001470230"/>
    </source>
</evidence>